<dbReference type="AlphaFoldDB" id="A0A9D1HJ84"/>
<dbReference type="GO" id="GO:0003677">
    <property type="term" value="F:DNA binding"/>
    <property type="evidence" value="ECO:0007669"/>
    <property type="project" value="InterPro"/>
</dbReference>
<dbReference type="PANTHER" id="PTHR33375:SF1">
    <property type="entry name" value="CHROMOSOME-PARTITIONING PROTEIN PARB-RELATED"/>
    <property type="match status" value="1"/>
</dbReference>
<dbReference type="PANTHER" id="PTHR33375">
    <property type="entry name" value="CHROMOSOME-PARTITIONING PROTEIN PARB-RELATED"/>
    <property type="match status" value="1"/>
</dbReference>
<comment type="similarity">
    <text evidence="1">Belongs to the ParB family.</text>
</comment>
<dbReference type="SMART" id="SM00470">
    <property type="entry name" value="ParB"/>
    <property type="match status" value="1"/>
</dbReference>
<dbReference type="EMBL" id="DVMH01000012">
    <property type="protein sequence ID" value="HIU10012.1"/>
    <property type="molecule type" value="Genomic_DNA"/>
</dbReference>
<reference evidence="4" key="2">
    <citation type="journal article" date="2021" name="PeerJ">
        <title>Extensive microbial diversity within the chicken gut microbiome revealed by metagenomics and culture.</title>
        <authorList>
            <person name="Gilroy R."/>
            <person name="Ravi A."/>
            <person name="Getino M."/>
            <person name="Pursley I."/>
            <person name="Horton D.L."/>
            <person name="Alikhan N.F."/>
            <person name="Baker D."/>
            <person name="Gharbi K."/>
            <person name="Hall N."/>
            <person name="Watson M."/>
            <person name="Adriaenssens E.M."/>
            <person name="Foster-Nyarko E."/>
            <person name="Jarju S."/>
            <person name="Secka A."/>
            <person name="Antonio M."/>
            <person name="Oren A."/>
            <person name="Chaudhuri R.R."/>
            <person name="La Ragione R."/>
            <person name="Hildebrand F."/>
            <person name="Pallen M.J."/>
        </authorList>
    </citation>
    <scope>NUCLEOTIDE SEQUENCE</scope>
    <source>
        <strain evidence="4">2830</strain>
    </source>
</reference>
<evidence type="ECO:0000313" key="4">
    <source>
        <dbReference type="EMBL" id="HIU10012.1"/>
    </source>
</evidence>
<feature type="domain" description="ParB-like N-terminal" evidence="3">
    <location>
        <begin position="213"/>
        <end position="303"/>
    </location>
</feature>
<dbReference type="InterPro" id="IPR003115">
    <property type="entry name" value="ParB_N"/>
</dbReference>
<feature type="compositionally biased region" description="Basic and acidic residues" evidence="2">
    <location>
        <begin position="116"/>
        <end position="156"/>
    </location>
</feature>
<dbReference type="NCBIfam" id="TIGR00180">
    <property type="entry name" value="parB_part"/>
    <property type="match status" value="1"/>
</dbReference>
<dbReference type="SUPFAM" id="SSF110849">
    <property type="entry name" value="ParB/Sulfiredoxin"/>
    <property type="match status" value="1"/>
</dbReference>
<dbReference type="GO" id="GO:0007059">
    <property type="term" value="P:chromosome segregation"/>
    <property type="evidence" value="ECO:0007669"/>
    <property type="project" value="TreeGrafter"/>
</dbReference>
<evidence type="ECO:0000256" key="1">
    <source>
        <dbReference type="ARBA" id="ARBA00006295"/>
    </source>
</evidence>
<evidence type="ECO:0000313" key="5">
    <source>
        <dbReference type="Proteomes" id="UP000824124"/>
    </source>
</evidence>
<dbReference type="CDD" id="cd16407">
    <property type="entry name" value="ParB_N_like"/>
    <property type="match status" value="1"/>
</dbReference>
<reference evidence="4" key="1">
    <citation type="submission" date="2020-10" db="EMBL/GenBank/DDBJ databases">
        <authorList>
            <person name="Gilroy R."/>
        </authorList>
    </citation>
    <scope>NUCLEOTIDE SEQUENCE</scope>
    <source>
        <strain evidence="4">2830</strain>
    </source>
</reference>
<gene>
    <name evidence="4" type="ORF">IAB00_01975</name>
</gene>
<protein>
    <submittedName>
        <fullName evidence="4">ParB/RepB/Spo0J family partition protein</fullName>
    </submittedName>
</protein>
<dbReference type="InterPro" id="IPR036086">
    <property type="entry name" value="ParB/Sulfiredoxin_sf"/>
</dbReference>
<dbReference type="Gene3D" id="1.10.10.2830">
    <property type="match status" value="1"/>
</dbReference>
<evidence type="ECO:0000256" key="2">
    <source>
        <dbReference type="SAM" id="MobiDB-lite"/>
    </source>
</evidence>
<dbReference type="Proteomes" id="UP000824124">
    <property type="component" value="Unassembled WGS sequence"/>
</dbReference>
<sequence>MAEPEPETPGGDMSPQVDGQEQPDAAESVAEDAPAQASLFGEEAPAAEQPEPPAPGEDGEVVVSFEQISELISKRNQEARAAIEQEEAAVPQPGDVDKGSDEPSQQEPAPKRRGRPPKEKKPEREEKTDKPRRGRKTKEAAPDKDAPKGKGRDKVSQGRRGKAAQEQAAPGGGAAGDAPVAGKDTPGDTSTPLTADEVFGQKDATRAVKEEVVYLDLSELYPFKDHSFQVREDAEMQSLVESVKTGGVNQPALVRPREGGGYEIIAGHRRQKASELAGYRNMPCIVRNMTDDEAILAMTDDNLRHREHILPTEKAKALQQQVEAISHQGTVLKGVAEGDIGKRSTEIVGTRNGMNYKKVMRYIRLNELVPELKDMVDGTAVTAAGEPVKKLGFIPAVELSYIRPRNQQLIAVSIEGEQSSPSVAQVKKLRELDQQGKLTGDVIDAILSEEKKEVGQVIISTDELNKYFGKEVTPRQMKEQIMALLDEWKEKQPPEKKAELEK</sequence>
<comment type="caution">
    <text evidence="4">The sequence shown here is derived from an EMBL/GenBank/DDBJ whole genome shotgun (WGS) entry which is preliminary data.</text>
</comment>
<dbReference type="Gene3D" id="3.90.1530.30">
    <property type="match status" value="1"/>
</dbReference>
<evidence type="ECO:0000259" key="3">
    <source>
        <dbReference type="SMART" id="SM00470"/>
    </source>
</evidence>
<name>A0A9D1HJ84_9FIRM</name>
<dbReference type="GO" id="GO:0005694">
    <property type="term" value="C:chromosome"/>
    <property type="evidence" value="ECO:0007669"/>
    <property type="project" value="TreeGrafter"/>
</dbReference>
<feature type="compositionally biased region" description="Basic and acidic residues" evidence="2">
    <location>
        <begin position="72"/>
        <end position="83"/>
    </location>
</feature>
<dbReference type="Pfam" id="PF02195">
    <property type="entry name" value="ParB_N"/>
    <property type="match status" value="1"/>
</dbReference>
<accession>A0A9D1HJ84</accession>
<proteinExistence type="inferred from homology"/>
<feature type="region of interest" description="Disordered" evidence="2">
    <location>
        <begin position="1"/>
        <end position="198"/>
    </location>
</feature>
<organism evidence="4 5">
    <name type="scientific">Candidatus Avidehalobacter gallistercoris</name>
    <dbReference type="NCBI Taxonomy" id="2840694"/>
    <lineage>
        <taxon>Bacteria</taxon>
        <taxon>Bacillati</taxon>
        <taxon>Bacillota</taxon>
        <taxon>Clostridia</taxon>
        <taxon>Eubacteriales</taxon>
        <taxon>Peptococcaceae</taxon>
        <taxon>Peptococcaceae incertae sedis</taxon>
        <taxon>Candidatus Avidehalobacter</taxon>
    </lineage>
</organism>
<dbReference type="InterPro" id="IPR004437">
    <property type="entry name" value="ParB/RepB/Spo0J"/>
</dbReference>
<dbReference type="InterPro" id="IPR050336">
    <property type="entry name" value="Chromosome_partition/occlusion"/>
</dbReference>